<feature type="transmembrane region" description="Helical" evidence="1">
    <location>
        <begin position="25"/>
        <end position="45"/>
    </location>
</feature>
<dbReference type="EMBL" id="LDPH01000004">
    <property type="protein sequence ID" value="KLV27181.1"/>
    <property type="molecule type" value="Genomic_DNA"/>
</dbReference>
<feature type="transmembrane region" description="Helical" evidence="1">
    <location>
        <begin position="122"/>
        <end position="142"/>
    </location>
</feature>
<keyword evidence="1" id="KW-0812">Transmembrane</keyword>
<dbReference type="Proteomes" id="UP000036045">
    <property type="component" value="Unassembled WGS sequence"/>
</dbReference>
<dbReference type="PATRIC" id="fig|1397.4.peg.3980"/>
<organism evidence="2 3">
    <name type="scientific">Niallia circulans</name>
    <name type="common">Bacillus circulans</name>
    <dbReference type="NCBI Taxonomy" id="1397"/>
    <lineage>
        <taxon>Bacteria</taxon>
        <taxon>Bacillati</taxon>
        <taxon>Bacillota</taxon>
        <taxon>Bacilli</taxon>
        <taxon>Bacillales</taxon>
        <taxon>Bacillaceae</taxon>
        <taxon>Niallia</taxon>
    </lineage>
</organism>
<gene>
    <name evidence="2" type="ORF">ABW02_06545</name>
</gene>
<reference evidence="2 3" key="1">
    <citation type="submission" date="2015-05" db="EMBL/GenBank/DDBJ databases">
        <title>Whole genome sequence and identification of bacterial endophytes from Costus igneus.</title>
        <authorList>
            <person name="Lee Y.P."/>
            <person name="Gan H.M."/>
            <person name="Eng W."/>
            <person name="Wheatley M.S."/>
            <person name="Caraballo A."/>
            <person name="Polter S."/>
            <person name="Savka M.A."/>
            <person name="Hudson A.O."/>
        </authorList>
    </citation>
    <scope>NUCLEOTIDE SEQUENCE [LARGE SCALE GENOMIC DNA]</scope>
    <source>
        <strain evidence="2 3">RIT379</strain>
    </source>
</reference>
<keyword evidence="1" id="KW-0472">Membrane</keyword>
<keyword evidence="1" id="KW-1133">Transmembrane helix</keyword>
<dbReference type="Pfam" id="PF04854">
    <property type="entry name" value="DUF624"/>
    <property type="match status" value="1"/>
</dbReference>
<protein>
    <recommendedName>
        <fullName evidence="4">DUF624 domain-containing protein</fullName>
    </recommendedName>
</protein>
<keyword evidence="3" id="KW-1185">Reference proteome</keyword>
<proteinExistence type="predicted"/>
<dbReference type="InterPro" id="IPR006938">
    <property type="entry name" value="DUF624"/>
</dbReference>
<feature type="transmembrane region" description="Helical" evidence="1">
    <location>
        <begin position="51"/>
        <end position="75"/>
    </location>
</feature>
<name>A0A0J1IMG2_NIACI</name>
<comment type="caution">
    <text evidence="2">The sequence shown here is derived from an EMBL/GenBank/DDBJ whole genome shotgun (WGS) entry which is preliminary data.</text>
</comment>
<evidence type="ECO:0000313" key="3">
    <source>
        <dbReference type="Proteomes" id="UP000036045"/>
    </source>
</evidence>
<evidence type="ECO:0000256" key="1">
    <source>
        <dbReference type="SAM" id="Phobius"/>
    </source>
</evidence>
<sequence length="150" mass="17495">MLREGSITPVKDFFMDYKTNFKLSFIYWFIQLTILLILFVDFFYMLQKNNLILACVVAIILAIVFITTSIGLSVLSRFESNMKTLLKAGPFILLRFPGKAFLHLSTSVILVVFFYYVPAVSFLFAFSLFGFILMYYTNPVLYRLEKELKK</sequence>
<evidence type="ECO:0000313" key="2">
    <source>
        <dbReference type="EMBL" id="KLV27181.1"/>
    </source>
</evidence>
<dbReference type="AlphaFoldDB" id="A0A0J1IMG2"/>
<evidence type="ECO:0008006" key="4">
    <source>
        <dbReference type="Google" id="ProtNLM"/>
    </source>
</evidence>
<accession>A0A0J1IMG2</accession>